<feature type="transmembrane region" description="Helical" evidence="9">
    <location>
        <begin position="212"/>
        <end position="243"/>
    </location>
</feature>
<feature type="transmembrane region" description="Helical" evidence="9">
    <location>
        <begin position="249"/>
        <end position="281"/>
    </location>
</feature>
<comment type="caution">
    <text evidence="10">The sequence shown here is derived from an EMBL/GenBank/DDBJ whole genome shotgun (WGS) entry which is preliminary data.</text>
</comment>
<comment type="similarity">
    <text evidence="2">Belongs to the autoinducer-2 exporter (AI-2E) (TC 2.A.86) family.</text>
</comment>
<dbReference type="EMBL" id="BAAAUF010000133">
    <property type="protein sequence ID" value="GAA3079755.1"/>
    <property type="molecule type" value="Genomic_DNA"/>
</dbReference>
<evidence type="ECO:0000256" key="4">
    <source>
        <dbReference type="ARBA" id="ARBA00022475"/>
    </source>
</evidence>
<name>A0ABP6M594_9ACTN</name>
<feature type="transmembrane region" description="Helical" evidence="9">
    <location>
        <begin position="35"/>
        <end position="55"/>
    </location>
</feature>
<organism evidence="10 11">
    <name type="scientific">Streptomyces glomeratus</name>
    <dbReference type="NCBI Taxonomy" id="284452"/>
    <lineage>
        <taxon>Bacteria</taxon>
        <taxon>Bacillati</taxon>
        <taxon>Actinomycetota</taxon>
        <taxon>Actinomycetes</taxon>
        <taxon>Kitasatosporales</taxon>
        <taxon>Streptomycetaceae</taxon>
        <taxon>Streptomyces</taxon>
    </lineage>
</organism>
<dbReference type="Pfam" id="PF01594">
    <property type="entry name" value="AI-2E_transport"/>
    <property type="match status" value="1"/>
</dbReference>
<dbReference type="Proteomes" id="UP001501532">
    <property type="component" value="Unassembled WGS sequence"/>
</dbReference>
<keyword evidence="6 9" id="KW-1133">Transmembrane helix</keyword>
<accession>A0ABP6M594</accession>
<evidence type="ECO:0000256" key="1">
    <source>
        <dbReference type="ARBA" id="ARBA00004651"/>
    </source>
</evidence>
<comment type="subcellular location">
    <subcellularLocation>
        <location evidence="1">Cell membrane</location>
        <topology evidence="1">Multi-pass membrane protein</topology>
    </subcellularLocation>
</comment>
<keyword evidence="5 9" id="KW-0812">Transmembrane</keyword>
<feature type="region of interest" description="Disordered" evidence="8">
    <location>
        <begin position="350"/>
        <end position="389"/>
    </location>
</feature>
<feature type="transmembrane region" description="Helical" evidence="9">
    <location>
        <begin position="67"/>
        <end position="91"/>
    </location>
</feature>
<dbReference type="PANTHER" id="PTHR21716">
    <property type="entry name" value="TRANSMEMBRANE PROTEIN"/>
    <property type="match status" value="1"/>
</dbReference>
<evidence type="ECO:0000256" key="7">
    <source>
        <dbReference type="ARBA" id="ARBA00023136"/>
    </source>
</evidence>
<keyword evidence="4" id="KW-1003">Cell membrane</keyword>
<evidence type="ECO:0000256" key="2">
    <source>
        <dbReference type="ARBA" id="ARBA00009773"/>
    </source>
</evidence>
<protein>
    <submittedName>
        <fullName evidence="10">AI-2E family transporter</fullName>
    </submittedName>
</protein>
<evidence type="ECO:0000313" key="10">
    <source>
        <dbReference type="EMBL" id="GAA3079755.1"/>
    </source>
</evidence>
<evidence type="ECO:0000256" key="5">
    <source>
        <dbReference type="ARBA" id="ARBA00022692"/>
    </source>
</evidence>
<proteinExistence type="inferred from homology"/>
<keyword evidence="11" id="KW-1185">Reference proteome</keyword>
<evidence type="ECO:0000256" key="6">
    <source>
        <dbReference type="ARBA" id="ARBA00022989"/>
    </source>
</evidence>
<evidence type="ECO:0000256" key="9">
    <source>
        <dbReference type="SAM" id="Phobius"/>
    </source>
</evidence>
<evidence type="ECO:0000256" key="3">
    <source>
        <dbReference type="ARBA" id="ARBA00022448"/>
    </source>
</evidence>
<feature type="transmembrane region" description="Helical" evidence="9">
    <location>
        <begin position="302"/>
        <end position="325"/>
    </location>
</feature>
<dbReference type="RefSeq" id="WP_234519932.1">
    <property type="nucleotide sequence ID" value="NZ_BAAAUF010000133.1"/>
</dbReference>
<dbReference type="PANTHER" id="PTHR21716:SF53">
    <property type="entry name" value="PERMEASE PERM-RELATED"/>
    <property type="match status" value="1"/>
</dbReference>
<keyword evidence="7 9" id="KW-0472">Membrane</keyword>
<feature type="transmembrane region" description="Helical" evidence="9">
    <location>
        <begin position="149"/>
        <end position="171"/>
    </location>
</feature>
<feature type="transmembrane region" description="Helical" evidence="9">
    <location>
        <begin position="12"/>
        <end position="29"/>
    </location>
</feature>
<gene>
    <name evidence="10" type="ORF">GCM10010448_71210</name>
</gene>
<keyword evidence="3" id="KW-0813">Transport</keyword>
<evidence type="ECO:0000256" key="8">
    <source>
        <dbReference type="SAM" id="MobiDB-lite"/>
    </source>
</evidence>
<reference evidence="11" key="1">
    <citation type="journal article" date="2019" name="Int. J. Syst. Evol. Microbiol.">
        <title>The Global Catalogue of Microorganisms (GCM) 10K type strain sequencing project: providing services to taxonomists for standard genome sequencing and annotation.</title>
        <authorList>
            <consortium name="The Broad Institute Genomics Platform"/>
            <consortium name="The Broad Institute Genome Sequencing Center for Infectious Disease"/>
            <person name="Wu L."/>
            <person name="Ma J."/>
        </authorList>
    </citation>
    <scope>NUCLEOTIDE SEQUENCE [LARGE SCALE GENOMIC DNA]</scope>
    <source>
        <strain evidence="11">JCM 9091</strain>
    </source>
</reference>
<sequence length="389" mass="41100">MATRPVPVRTILATIGLVLATYVVLELVVQARRVLIWAVIALFLAVSLHPAVEALQRRVPRCRRSVATLLVFVAAAAAVGAVVALFVIPLAQEGSRFAGRLPVMISDARADRGPVGNLLERIHALRYVQRHQAQIHAFATGLSRPALKFVRSATTTVAGALTIFVLAYLMVLEGPKAIDRSLALVEEAPAARIRRVGAACARTVNGYLTGNLLISIICGLLTYVVLLVSGVPFAGLLALFVAVTDLIPLVGATIGAVVASSVAFVHSLLAGIGAIVFFIVYQQAENHLLQPVILSRTAKLNPLTVLLAILIAAEVAGILGALLAIPVTGIIQVVLGDIWADRGGRRLGLPMRPDNSPAHPDRSDTAEWNPAAIRQPGSCPRRTPPFAVG</sequence>
<dbReference type="InterPro" id="IPR002549">
    <property type="entry name" value="AI-2E-like"/>
</dbReference>
<evidence type="ECO:0000313" key="11">
    <source>
        <dbReference type="Proteomes" id="UP001501532"/>
    </source>
</evidence>